<accession>A0A1Y6CB77</accession>
<dbReference type="EMBL" id="FWZX01000016">
    <property type="protein sequence ID" value="SMF46214.1"/>
    <property type="molecule type" value="Genomic_DNA"/>
</dbReference>
<reference evidence="2 3" key="1">
    <citation type="submission" date="2017-04" db="EMBL/GenBank/DDBJ databases">
        <authorList>
            <person name="Afonso C.L."/>
            <person name="Miller P.J."/>
            <person name="Scott M.A."/>
            <person name="Spackman E."/>
            <person name="Goraichik I."/>
            <person name="Dimitrov K.M."/>
            <person name="Suarez D.L."/>
            <person name="Swayne D.E."/>
        </authorList>
    </citation>
    <scope>NUCLEOTIDE SEQUENCE [LARGE SCALE GENOMIC DNA]</scope>
    <source>
        <strain evidence="2 3">USBA 355</strain>
    </source>
</reference>
<dbReference type="RefSeq" id="WP_085124173.1">
    <property type="nucleotide sequence ID" value="NZ_FWZX01000016.1"/>
</dbReference>
<keyword evidence="3" id="KW-1185">Reference proteome</keyword>
<protein>
    <recommendedName>
        <fullName evidence="4">Transmembrane protein (PGPGW)</fullName>
    </recommendedName>
</protein>
<keyword evidence="1" id="KW-0472">Membrane</keyword>
<proteinExistence type="predicted"/>
<name>A0A1Y6CB77_9PROT</name>
<dbReference type="AlphaFoldDB" id="A0A1Y6CB77"/>
<organism evidence="2 3">
    <name type="scientific">Tistlia consotensis USBA 355</name>
    <dbReference type="NCBI Taxonomy" id="560819"/>
    <lineage>
        <taxon>Bacteria</taxon>
        <taxon>Pseudomonadati</taxon>
        <taxon>Pseudomonadota</taxon>
        <taxon>Alphaproteobacteria</taxon>
        <taxon>Rhodospirillales</taxon>
        <taxon>Rhodovibrionaceae</taxon>
        <taxon>Tistlia</taxon>
    </lineage>
</organism>
<evidence type="ECO:0000256" key="1">
    <source>
        <dbReference type="SAM" id="Phobius"/>
    </source>
</evidence>
<evidence type="ECO:0000313" key="2">
    <source>
        <dbReference type="EMBL" id="SMF46214.1"/>
    </source>
</evidence>
<evidence type="ECO:0008006" key="4">
    <source>
        <dbReference type="Google" id="ProtNLM"/>
    </source>
</evidence>
<keyword evidence="1" id="KW-0812">Transmembrane</keyword>
<evidence type="ECO:0000313" key="3">
    <source>
        <dbReference type="Proteomes" id="UP000192917"/>
    </source>
</evidence>
<dbReference type="Proteomes" id="UP000192917">
    <property type="component" value="Unassembled WGS sequence"/>
</dbReference>
<feature type="transmembrane region" description="Helical" evidence="1">
    <location>
        <begin position="31"/>
        <end position="61"/>
    </location>
</feature>
<dbReference type="STRING" id="560819.SAMN05428998_11676"/>
<sequence>MRIFGKPPVEALWRGVRWGDRKVPPGLRSGLGLLLCVGGVLGFLPVLGFWMLPLGLVLIALDVPPLRRRLLSWLRRKRREERAD</sequence>
<gene>
    <name evidence="2" type="ORF">SAMN05428998_11676</name>
</gene>
<keyword evidence="1" id="KW-1133">Transmembrane helix</keyword>